<keyword evidence="2" id="KW-1185">Reference proteome</keyword>
<sequence length="50" mass="5813">MKPSRSHLPNARMHLQELAQFSHEANPLPKRHRACPSVSLDKKVMYVFDL</sequence>
<dbReference type="Proteomes" id="UP000525923">
    <property type="component" value="Unassembled WGS sequence"/>
</dbReference>
<proteinExistence type="predicted"/>
<name>A0A7W8CTB3_9BACL</name>
<protein>
    <submittedName>
        <fullName evidence="1">Uncharacterized protein</fullName>
    </submittedName>
</protein>
<comment type="caution">
    <text evidence="1">The sequence shown here is derived from an EMBL/GenBank/DDBJ whole genome shotgun (WGS) entry which is preliminary data.</text>
</comment>
<accession>A0A7W8CTB3</accession>
<evidence type="ECO:0000313" key="1">
    <source>
        <dbReference type="EMBL" id="MBB5179615.1"/>
    </source>
</evidence>
<dbReference type="AlphaFoldDB" id="A0A7W8CTB3"/>
<gene>
    <name evidence="1" type="ORF">HNQ44_001039</name>
</gene>
<organism evidence="1 2">
    <name type="scientific">Planococcus koreensis</name>
    <dbReference type="NCBI Taxonomy" id="112331"/>
    <lineage>
        <taxon>Bacteria</taxon>
        <taxon>Bacillati</taxon>
        <taxon>Bacillota</taxon>
        <taxon>Bacilli</taxon>
        <taxon>Bacillales</taxon>
        <taxon>Caryophanaceae</taxon>
        <taxon>Planococcus</taxon>
    </lineage>
</organism>
<reference evidence="1 2" key="1">
    <citation type="submission" date="2020-08" db="EMBL/GenBank/DDBJ databases">
        <title>Genomic Encyclopedia of Type Strains, Phase IV (KMG-IV): sequencing the most valuable type-strain genomes for metagenomic binning, comparative biology and taxonomic classification.</title>
        <authorList>
            <person name="Goeker M."/>
        </authorList>
    </citation>
    <scope>NUCLEOTIDE SEQUENCE [LARGE SCALE GENOMIC DNA]</scope>
    <source>
        <strain evidence="1 2">DSM 15895</strain>
    </source>
</reference>
<dbReference type="EMBL" id="JACHHE010000002">
    <property type="protein sequence ID" value="MBB5179615.1"/>
    <property type="molecule type" value="Genomic_DNA"/>
</dbReference>
<evidence type="ECO:0000313" key="2">
    <source>
        <dbReference type="Proteomes" id="UP000525923"/>
    </source>
</evidence>